<feature type="compositionally biased region" description="Basic residues" evidence="1">
    <location>
        <begin position="81"/>
        <end position="93"/>
    </location>
</feature>
<organism evidence="2 3">
    <name type="scientific">Tanacetum coccineum</name>
    <dbReference type="NCBI Taxonomy" id="301880"/>
    <lineage>
        <taxon>Eukaryota</taxon>
        <taxon>Viridiplantae</taxon>
        <taxon>Streptophyta</taxon>
        <taxon>Embryophyta</taxon>
        <taxon>Tracheophyta</taxon>
        <taxon>Spermatophyta</taxon>
        <taxon>Magnoliopsida</taxon>
        <taxon>eudicotyledons</taxon>
        <taxon>Gunneridae</taxon>
        <taxon>Pentapetalae</taxon>
        <taxon>asterids</taxon>
        <taxon>campanulids</taxon>
        <taxon>Asterales</taxon>
        <taxon>Asteraceae</taxon>
        <taxon>Asteroideae</taxon>
        <taxon>Anthemideae</taxon>
        <taxon>Anthemidinae</taxon>
        <taxon>Tanacetum</taxon>
    </lineage>
</organism>
<dbReference type="Proteomes" id="UP001151760">
    <property type="component" value="Unassembled WGS sequence"/>
</dbReference>
<dbReference type="EMBL" id="BQNB010013062">
    <property type="protein sequence ID" value="GJT11362.1"/>
    <property type="molecule type" value="Genomic_DNA"/>
</dbReference>
<feature type="compositionally biased region" description="Polar residues" evidence="1">
    <location>
        <begin position="50"/>
        <end position="62"/>
    </location>
</feature>
<feature type="region of interest" description="Disordered" evidence="1">
    <location>
        <begin position="1"/>
        <end position="110"/>
    </location>
</feature>
<feature type="compositionally biased region" description="Low complexity" evidence="1">
    <location>
        <begin position="251"/>
        <end position="265"/>
    </location>
</feature>
<comment type="caution">
    <text evidence="2">The sequence shown here is derived from an EMBL/GenBank/DDBJ whole genome shotgun (WGS) entry which is preliminary data.</text>
</comment>
<proteinExistence type="predicted"/>
<gene>
    <name evidence="2" type="ORF">Tco_0858404</name>
</gene>
<accession>A0ABQ5BC01</accession>
<reference evidence="2" key="1">
    <citation type="journal article" date="2022" name="Int. J. Mol. Sci.">
        <title>Draft Genome of Tanacetum Coccineum: Genomic Comparison of Closely Related Tanacetum-Family Plants.</title>
        <authorList>
            <person name="Yamashiro T."/>
            <person name="Shiraishi A."/>
            <person name="Nakayama K."/>
            <person name="Satake H."/>
        </authorList>
    </citation>
    <scope>NUCLEOTIDE SEQUENCE</scope>
</reference>
<reference evidence="2" key="2">
    <citation type="submission" date="2022-01" db="EMBL/GenBank/DDBJ databases">
        <authorList>
            <person name="Yamashiro T."/>
            <person name="Shiraishi A."/>
            <person name="Satake H."/>
            <person name="Nakayama K."/>
        </authorList>
    </citation>
    <scope>NUCLEOTIDE SEQUENCE</scope>
</reference>
<evidence type="ECO:0000313" key="3">
    <source>
        <dbReference type="Proteomes" id="UP001151760"/>
    </source>
</evidence>
<name>A0ABQ5BC01_9ASTR</name>
<sequence>MASKSKKSSGKITPLFDSMLVQNQAPEGEGSAIPPEPQPTPSTSQPNILEPQTETPPTVSHELQTEAHIEQILPSPSTYQRKQRKTQKHKRSKKVTELPQTSVPLDHGADEAVHKEGVTDSMEYHDDLMDFVPPTPYDSPLSGGNTPGSDEGRMELIQELMETCTSLTKMILSLKEEKTAQDKVITRLKLRVKRLEKKRKARTPQPIKRRLFKGRVETSTDKILEVIVEDKGSGEKGGSTADQVSTARPEVSAASVPVNVSAATPSTPPITRTIFGDEDLTIA</sequence>
<feature type="region of interest" description="Disordered" evidence="1">
    <location>
        <begin position="232"/>
        <end position="283"/>
    </location>
</feature>
<evidence type="ECO:0000313" key="2">
    <source>
        <dbReference type="EMBL" id="GJT11362.1"/>
    </source>
</evidence>
<protein>
    <submittedName>
        <fullName evidence="2">Uncharacterized protein</fullName>
    </submittedName>
</protein>
<evidence type="ECO:0000256" key="1">
    <source>
        <dbReference type="SAM" id="MobiDB-lite"/>
    </source>
</evidence>
<keyword evidence="3" id="KW-1185">Reference proteome</keyword>